<keyword evidence="2 11" id="KW-0812">Transmembrane</keyword>
<gene>
    <name evidence="14" type="ORF">B0T19DRAFT_438531</name>
</gene>
<dbReference type="PANTHER" id="PTHR24093:SF369">
    <property type="entry name" value="CALCIUM-TRANSPORTING ATPASE"/>
    <property type="match status" value="1"/>
</dbReference>
<comment type="caution">
    <text evidence="14">The sequence shown here is derived from an EMBL/GenBank/DDBJ whole genome shotgun (WGS) entry which is preliminary data.</text>
</comment>
<protein>
    <recommendedName>
        <fullName evidence="16">P-type Ca(2+) transporter</fullName>
    </recommendedName>
</protein>
<dbReference type="SUPFAM" id="SSF81665">
    <property type="entry name" value="Calcium ATPase, transmembrane domain M"/>
    <property type="match status" value="1"/>
</dbReference>
<evidence type="ECO:0008006" key="16">
    <source>
        <dbReference type="Google" id="ProtNLM"/>
    </source>
</evidence>
<dbReference type="PANTHER" id="PTHR24093">
    <property type="entry name" value="CATION TRANSPORTING ATPASE"/>
    <property type="match status" value="1"/>
</dbReference>
<dbReference type="SUPFAM" id="SSF81660">
    <property type="entry name" value="Metal cation-transporting ATPase, ATP-binding domain N"/>
    <property type="match status" value="1"/>
</dbReference>
<sequence>MVIVLISAGIGIYTEWEKEKEFTQLEKKVRLHLAHPRSTLSSTFSGRKKSSLVPFAQSEDRMVTAIRSGEKIKISVYDVLVGDLLDLVPGDLVPADGVLVSSSYLRCDESLHTGESNPVAKVGANKALETLEMNQYLAADGPGPFIISGSTILAGTGRYLVTCVGVNSIHGRIKMASTSPREETQLQKKLIALTELISKFGAFVALALFLTLLIQLFCHGLRSSRLDELVNIAFLCLAIVVIAIPEGLPLAVSIALAVASYRMLPDGILVKRFTACETMGNATTILVDKTGTLTMNRMSVVAGAVGITGRFQNKKARFSGNVQIYGKACVENFSSTGSTKSAHTDTDMEADSPPVMLTQTFIESISSDVQDILVRSIAINSTAFKQPGQPYGQLAVYCGSQTEAAILRFAEGRLGMVSTTAVRAKSQVVAEFPFDSTKKCMATVVFQALQGRSPGYRMYIKGAPEFLLEKSISVLDDPREPVQMQIVDLTPARRDIILHVIQDYASQSLRTLGLAYRDFSTWPPVDSDLTPNGAGDDIFTNAVQDLTFLGVFGIQDPLRPDATASLESCMRGGVSVKMVTGDNVNTAIAVARDCGILTDPNLVMEGPQFRRLSSEEMAKVLPGLQVLARFSPEDKKLAVMKLKELGEVVAVTGDGANDGPALAAADVGFALASGTEIAKEAASIVLLDDSFSSIVKAIMWGRMVRDAVKMFLQFHLAANFATVFITCVTAVASGNLESILTPAQLLWVNLIMEALGALVYAWEEPRPRVLLRRPERKSAPLLSLTNIKMTVGQAIYQIAVVLALDFGGEALGYVSSEEKKVLKTVIFNTFIWMQLFNMWNNCRLDNKLNVFEGASRNPCLILVSYGIIICQLSIMVFGGELLSITPLSEDEWMASLLLGFITLPIGALIRLFPAELIWESVVSPTTRRPCLDQLRHKIVAVFKGWRGVKEDGLSTLERGPSSSDDERGPLLGERIDTADNSVANTDNSSSTNNPEETPLNSSFDEEDVVALG</sequence>
<feature type="compositionally biased region" description="Basic and acidic residues" evidence="10">
    <location>
        <begin position="964"/>
        <end position="977"/>
    </location>
</feature>
<feature type="transmembrane region" description="Helical" evidence="11">
    <location>
        <begin position="744"/>
        <end position="762"/>
    </location>
</feature>
<dbReference type="SUPFAM" id="SSF56784">
    <property type="entry name" value="HAD-like"/>
    <property type="match status" value="1"/>
</dbReference>
<organism evidence="14 15">
    <name type="scientific">Cercophora scortea</name>
    <dbReference type="NCBI Taxonomy" id="314031"/>
    <lineage>
        <taxon>Eukaryota</taxon>
        <taxon>Fungi</taxon>
        <taxon>Dikarya</taxon>
        <taxon>Ascomycota</taxon>
        <taxon>Pezizomycotina</taxon>
        <taxon>Sordariomycetes</taxon>
        <taxon>Sordariomycetidae</taxon>
        <taxon>Sordariales</taxon>
        <taxon>Lasiosphaeriaceae</taxon>
        <taxon>Cercophora</taxon>
    </lineage>
</organism>
<evidence type="ECO:0000256" key="11">
    <source>
        <dbReference type="SAM" id="Phobius"/>
    </source>
</evidence>
<evidence type="ECO:0000313" key="14">
    <source>
        <dbReference type="EMBL" id="KAK3331643.1"/>
    </source>
</evidence>
<keyword evidence="5" id="KW-0067">ATP-binding</keyword>
<dbReference type="GO" id="GO:0005886">
    <property type="term" value="C:plasma membrane"/>
    <property type="evidence" value="ECO:0007669"/>
    <property type="project" value="TreeGrafter"/>
</dbReference>
<dbReference type="InterPro" id="IPR036412">
    <property type="entry name" value="HAD-like_sf"/>
</dbReference>
<evidence type="ECO:0000256" key="6">
    <source>
        <dbReference type="ARBA" id="ARBA00022842"/>
    </source>
</evidence>
<keyword evidence="9 11" id="KW-0472">Membrane</keyword>
<evidence type="ECO:0000256" key="9">
    <source>
        <dbReference type="ARBA" id="ARBA00023136"/>
    </source>
</evidence>
<dbReference type="Pfam" id="PF08282">
    <property type="entry name" value="Hydrolase_3"/>
    <property type="match status" value="1"/>
</dbReference>
<dbReference type="GO" id="GO:0006874">
    <property type="term" value="P:intracellular calcium ion homeostasis"/>
    <property type="evidence" value="ECO:0007669"/>
    <property type="project" value="TreeGrafter"/>
</dbReference>
<keyword evidence="6" id="KW-0460">Magnesium</keyword>
<dbReference type="NCBIfam" id="TIGR01494">
    <property type="entry name" value="ATPase_P-type"/>
    <property type="match status" value="2"/>
</dbReference>
<keyword evidence="4" id="KW-0547">Nucleotide-binding</keyword>
<dbReference type="InterPro" id="IPR023299">
    <property type="entry name" value="ATPase_P-typ_cyto_dom_N"/>
</dbReference>
<reference evidence="14" key="1">
    <citation type="journal article" date="2023" name="Mol. Phylogenet. Evol.">
        <title>Genome-scale phylogeny and comparative genomics of the fungal order Sordariales.</title>
        <authorList>
            <person name="Hensen N."/>
            <person name="Bonometti L."/>
            <person name="Westerberg I."/>
            <person name="Brannstrom I.O."/>
            <person name="Guillou S."/>
            <person name="Cros-Aarteil S."/>
            <person name="Calhoun S."/>
            <person name="Haridas S."/>
            <person name="Kuo A."/>
            <person name="Mondo S."/>
            <person name="Pangilinan J."/>
            <person name="Riley R."/>
            <person name="LaButti K."/>
            <person name="Andreopoulos B."/>
            <person name="Lipzen A."/>
            <person name="Chen C."/>
            <person name="Yan M."/>
            <person name="Daum C."/>
            <person name="Ng V."/>
            <person name="Clum A."/>
            <person name="Steindorff A."/>
            <person name="Ohm R.A."/>
            <person name="Martin F."/>
            <person name="Silar P."/>
            <person name="Natvig D.O."/>
            <person name="Lalanne C."/>
            <person name="Gautier V."/>
            <person name="Ament-Velasquez S.L."/>
            <person name="Kruys A."/>
            <person name="Hutchinson M.I."/>
            <person name="Powell A.J."/>
            <person name="Barry K."/>
            <person name="Miller A.N."/>
            <person name="Grigoriev I.V."/>
            <person name="Debuchy R."/>
            <person name="Gladieux P."/>
            <person name="Hiltunen Thoren M."/>
            <person name="Johannesson H."/>
        </authorList>
    </citation>
    <scope>NUCLEOTIDE SEQUENCE</scope>
    <source>
        <strain evidence="14">SMH4131-1</strain>
    </source>
</reference>
<dbReference type="SFLD" id="SFLDF00027">
    <property type="entry name" value="p-type_atpase"/>
    <property type="match status" value="1"/>
</dbReference>
<dbReference type="Gene3D" id="1.20.1110.10">
    <property type="entry name" value="Calcium-transporting ATPase, transmembrane domain"/>
    <property type="match status" value="1"/>
</dbReference>
<feature type="transmembrane region" description="Helical" evidence="11">
    <location>
        <begin position="196"/>
        <end position="217"/>
    </location>
</feature>
<evidence type="ECO:0000256" key="8">
    <source>
        <dbReference type="ARBA" id="ARBA00022989"/>
    </source>
</evidence>
<dbReference type="GO" id="GO:0005524">
    <property type="term" value="F:ATP binding"/>
    <property type="evidence" value="ECO:0007669"/>
    <property type="project" value="UniProtKB-KW"/>
</dbReference>
<feature type="domain" description="Cation-transporting P-type ATPase C-terminal" evidence="13">
    <location>
        <begin position="738"/>
        <end position="912"/>
    </location>
</feature>
<dbReference type="EMBL" id="JAUEPO010000002">
    <property type="protein sequence ID" value="KAK3331643.1"/>
    <property type="molecule type" value="Genomic_DNA"/>
</dbReference>
<dbReference type="GO" id="GO:0005388">
    <property type="term" value="F:P-type calcium transporter activity"/>
    <property type="evidence" value="ECO:0007669"/>
    <property type="project" value="TreeGrafter"/>
</dbReference>
<feature type="compositionally biased region" description="Acidic residues" evidence="10">
    <location>
        <begin position="1003"/>
        <end position="1012"/>
    </location>
</feature>
<feature type="compositionally biased region" description="Polar residues" evidence="10">
    <location>
        <begin position="978"/>
        <end position="1002"/>
    </location>
</feature>
<dbReference type="PRINTS" id="PR00119">
    <property type="entry name" value="CATATPASE"/>
</dbReference>
<keyword evidence="8 11" id="KW-1133">Transmembrane helix</keyword>
<dbReference type="PROSITE" id="PS00154">
    <property type="entry name" value="ATPASE_E1_E2"/>
    <property type="match status" value="1"/>
</dbReference>
<dbReference type="InterPro" id="IPR018303">
    <property type="entry name" value="ATPase_P-typ_P_site"/>
</dbReference>
<dbReference type="Proteomes" id="UP001286456">
    <property type="component" value="Unassembled WGS sequence"/>
</dbReference>
<dbReference type="Gene3D" id="3.40.1110.10">
    <property type="entry name" value="Calcium-transporting ATPase, cytoplasmic domain N"/>
    <property type="match status" value="1"/>
</dbReference>
<dbReference type="InterPro" id="IPR059000">
    <property type="entry name" value="ATPase_P-type_domA"/>
</dbReference>
<evidence type="ECO:0000256" key="7">
    <source>
        <dbReference type="ARBA" id="ARBA00022967"/>
    </source>
</evidence>
<dbReference type="FunFam" id="2.70.150.10:FF:000028">
    <property type="entry name" value="Calcium-transporting ATPase"/>
    <property type="match status" value="1"/>
</dbReference>
<dbReference type="AlphaFoldDB" id="A0AAE0IUP9"/>
<evidence type="ECO:0000256" key="3">
    <source>
        <dbReference type="ARBA" id="ARBA00022723"/>
    </source>
</evidence>
<dbReference type="Pfam" id="PF00122">
    <property type="entry name" value="E1-E2_ATPase"/>
    <property type="match status" value="1"/>
</dbReference>
<dbReference type="Gene3D" id="3.40.50.1000">
    <property type="entry name" value="HAD superfamily/HAD-like"/>
    <property type="match status" value="1"/>
</dbReference>
<feature type="transmembrane region" description="Helical" evidence="11">
    <location>
        <begin position="892"/>
        <end position="912"/>
    </location>
</feature>
<dbReference type="InterPro" id="IPR001757">
    <property type="entry name" value="P_typ_ATPase"/>
</dbReference>
<evidence type="ECO:0000313" key="15">
    <source>
        <dbReference type="Proteomes" id="UP001286456"/>
    </source>
</evidence>
<evidence type="ECO:0000256" key="5">
    <source>
        <dbReference type="ARBA" id="ARBA00022840"/>
    </source>
</evidence>
<keyword evidence="7" id="KW-1278">Translocase</keyword>
<evidence type="ECO:0000256" key="1">
    <source>
        <dbReference type="ARBA" id="ARBA00004127"/>
    </source>
</evidence>
<keyword evidence="3" id="KW-0479">Metal-binding</keyword>
<dbReference type="SFLD" id="SFLDG00002">
    <property type="entry name" value="C1.7:_P-type_atpase_like"/>
    <property type="match status" value="1"/>
</dbReference>
<reference evidence="14" key="2">
    <citation type="submission" date="2023-06" db="EMBL/GenBank/DDBJ databases">
        <authorList>
            <consortium name="Lawrence Berkeley National Laboratory"/>
            <person name="Haridas S."/>
            <person name="Hensen N."/>
            <person name="Bonometti L."/>
            <person name="Westerberg I."/>
            <person name="Brannstrom I.O."/>
            <person name="Guillou S."/>
            <person name="Cros-Aarteil S."/>
            <person name="Calhoun S."/>
            <person name="Kuo A."/>
            <person name="Mondo S."/>
            <person name="Pangilinan J."/>
            <person name="Riley R."/>
            <person name="Labutti K."/>
            <person name="Andreopoulos B."/>
            <person name="Lipzen A."/>
            <person name="Chen C."/>
            <person name="Yanf M."/>
            <person name="Daum C."/>
            <person name="Ng V."/>
            <person name="Clum A."/>
            <person name="Steindorff A."/>
            <person name="Ohm R."/>
            <person name="Martin F."/>
            <person name="Silar P."/>
            <person name="Natvig D."/>
            <person name="Lalanne C."/>
            <person name="Gautier V."/>
            <person name="Ament-Velasquez S.L."/>
            <person name="Kruys A."/>
            <person name="Hutchinson M.I."/>
            <person name="Powell A.J."/>
            <person name="Barry K."/>
            <person name="Miller A.N."/>
            <person name="Grigoriev I.V."/>
            <person name="Debuchy R."/>
            <person name="Gladieux P."/>
            <person name="Thoren M.H."/>
            <person name="Johannesson H."/>
        </authorList>
    </citation>
    <scope>NUCLEOTIDE SEQUENCE</scope>
    <source>
        <strain evidence="14">SMH4131-1</strain>
    </source>
</reference>
<dbReference type="InterPro" id="IPR008250">
    <property type="entry name" value="ATPase_P-typ_transduc_dom_A_sf"/>
</dbReference>
<comment type="subcellular location">
    <subcellularLocation>
        <location evidence="1">Endomembrane system</location>
        <topology evidence="1">Multi-pass membrane protein</topology>
    </subcellularLocation>
</comment>
<dbReference type="InterPro" id="IPR023298">
    <property type="entry name" value="ATPase_P-typ_TM_dom_sf"/>
</dbReference>
<feature type="transmembrane region" description="Helical" evidence="11">
    <location>
        <begin position="229"/>
        <end position="259"/>
    </location>
</feature>
<evidence type="ECO:0000256" key="10">
    <source>
        <dbReference type="SAM" id="MobiDB-lite"/>
    </source>
</evidence>
<dbReference type="SUPFAM" id="SSF81653">
    <property type="entry name" value="Calcium ATPase, transduction domain A"/>
    <property type="match status" value="1"/>
</dbReference>
<dbReference type="GO" id="GO:0012505">
    <property type="term" value="C:endomembrane system"/>
    <property type="evidence" value="ECO:0007669"/>
    <property type="project" value="UniProtKB-SubCell"/>
</dbReference>
<name>A0AAE0IUP9_9PEZI</name>
<dbReference type="InterPro" id="IPR023214">
    <property type="entry name" value="HAD_sf"/>
</dbReference>
<dbReference type="SFLD" id="SFLDS00003">
    <property type="entry name" value="Haloacid_Dehalogenase"/>
    <property type="match status" value="1"/>
</dbReference>
<evidence type="ECO:0000256" key="2">
    <source>
        <dbReference type="ARBA" id="ARBA00022692"/>
    </source>
</evidence>
<feature type="transmembrane region" description="Helical" evidence="11">
    <location>
        <begin position="711"/>
        <end position="732"/>
    </location>
</feature>
<proteinExistence type="predicted"/>
<feature type="transmembrane region" description="Helical" evidence="11">
    <location>
        <begin position="859"/>
        <end position="877"/>
    </location>
</feature>
<dbReference type="InterPro" id="IPR006068">
    <property type="entry name" value="ATPase_P-typ_cation-transptr_C"/>
</dbReference>
<evidence type="ECO:0000259" key="13">
    <source>
        <dbReference type="Pfam" id="PF00689"/>
    </source>
</evidence>
<evidence type="ECO:0000256" key="4">
    <source>
        <dbReference type="ARBA" id="ARBA00022741"/>
    </source>
</evidence>
<evidence type="ECO:0000259" key="12">
    <source>
        <dbReference type="Pfam" id="PF00122"/>
    </source>
</evidence>
<feature type="region of interest" description="Disordered" evidence="10">
    <location>
        <begin position="953"/>
        <end position="1012"/>
    </location>
</feature>
<dbReference type="Pfam" id="PF13246">
    <property type="entry name" value="Cation_ATPase"/>
    <property type="match status" value="1"/>
</dbReference>
<dbReference type="InterPro" id="IPR044492">
    <property type="entry name" value="P_typ_ATPase_HD_dom"/>
</dbReference>
<dbReference type="Pfam" id="PF00689">
    <property type="entry name" value="Cation_ATPase_C"/>
    <property type="match status" value="1"/>
</dbReference>
<keyword evidence="15" id="KW-1185">Reference proteome</keyword>
<dbReference type="GO" id="GO:0046872">
    <property type="term" value="F:metal ion binding"/>
    <property type="evidence" value="ECO:0007669"/>
    <property type="project" value="UniProtKB-KW"/>
</dbReference>
<dbReference type="GO" id="GO:0016887">
    <property type="term" value="F:ATP hydrolysis activity"/>
    <property type="evidence" value="ECO:0007669"/>
    <property type="project" value="InterPro"/>
</dbReference>
<dbReference type="Gene3D" id="2.70.150.10">
    <property type="entry name" value="Calcium-transporting ATPase, cytoplasmic transduction domain A"/>
    <property type="match status" value="1"/>
</dbReference>
<feature type="domain" description="P-type ATPase A" evidence="12">
    <location>
        <begin position="60"/>
        <end position="173"/>
    </location>
</feature>
<accession>A0AAE0IUP9</accession>